<dbReference type="EMBL" id="VBSN01000022">
    <property type="protein sequence ID" value="KAA6441187.1"/>
    <property type="molecule type" value="Genomic_DNA"/>
</dbReference>
<feature type="domain" description="Secretion system C-terminal sorting" evidence="2">
    <location>
        <begin position="120"/>
        <end position="191"/>
    </location>
</feature>
<dbReference type="AlphaFoldDB" id="A0A5M8QY29"/>
<dbReference type="Proteomes" id="UP000323994">
    <property type="component" value="Unassembled WGS sequence"/>
</dbReference>
<accession>A0A5M8QY29</accession>
<feature type="signal peptide" evidence="1">
    <location>
        <begin position="1"/>
        <end position="24"/>
    </location>
</feature>
<feature type="chain" id="PRO_5024446755" evidence="1">
    <location>
        <begin position="25"/>
        <end position="196"/>
    </location>
</feature>
<proteinExistence type="predicted"/>
<keyword evidence="1" id="KW-0732">Signal</keyword>
<organism evidence="3 4">
    <name type="scientific">Dyadobacter flavalbus</name>
    <dbReference type="NCBI Taxonomy" id="2579942"/>
    <lineage>
        <taxon>Bacteria</taxon>
        <taxon>Pseudomonadati</taxon>
        <taxon>Bacteroidota</taxon>
        <taxon>Cytophagia</taxon>
        <taxon>Cytophagales</taxon>
        <taxon>Spirosomataceae</taxon>
        <taxon>Dyadobacter</taxon>
    </lineage>
</organism>
<dbReference type="InterPro" id="IPR026444">
    <property type="entry name" value="Secre_tail"/>
</dbReference>
<name>A0A5M8QY29_9BACT</name>
<keyword evidence="4" id="KW-1185">Reference proteome</keyword>
<evidence type="ECO:0000313" key="4">
    <source>
        <dbReference type="Proteomes" id="UP000323994"/>
    </source>
</evidence>
<comment type="caution">
    <text evidence="3">The sequence shown here is derived from an EMBL/GenBank/DDBJ whole genome shotgun (WGS) entry which is preliminary data.</text>
</comment>
<evidence type="ECO:0000313" key="3">
    <source>
        <dbReference type="EMBL" id="KAA6441187.1"/>
    </source>
</evidence>
<gene>
    <name evidence="3" type="ORF">FEM33_03435</name>
</gene>
<evidence type="ECO:0000256" key="1">
    <source>
        <dbReference type="SAM" id="SignalP"/>
    </source>
</evidence>
<dbReference type="NCBIfam" id="TIGR04183">
    <property type="entry name" value="Por_Secre_tail"/>
    <property type="match status" value="1"/>
</dbReference>
<reference evidence="3 4" key="1">
    <citation type="submission" date="2019-05" db="EMBL/GenBank/DDBJ databases">
        <authorList>
            <person name="Qu J.-H."/>
        </authorList>
    </citation>
    <scope>NUCLEOTIDE SEQUENCE [LARGE SCALE GENOMIC DNA]</scope>
    <source>
        <strain evidence="3 4">NS28</strain>
    </source>
</reference>
<dbReference type="RefSeq" id="WP_139010712.1">
    <property type="nucleotide sequence ID" value="NZ_VBSN01000022.1"/>
</dbReference>
<dbReference type="Pfam" id="PF18962">
    <property type="entry name" value="Por_Secre_tail"/>
    <property type="match status" value="1"/>
</dbReference>
<dbReference type="OrthoDB" id="1110367at2"/>
<protein>
    <submittedName>
        <fullName evidence="3">T9SS type A sorting domain-containing protein</fullName>
    </submittedName>
</protein>
<evidence type="ECO:0000259" key="2">
    <source>
        <dbReference type="Pfam" id="PF18962"/>
    </source>
</evidence>
<sequence length="196" mass="21472">MNTARKNLLFIVLLIVTAVSSSFSAPLFTKTKPLTIQMPVADGKYAFVVDGKKQVVEISNETGRLQIPAEPCVIRYTAEDGVTNLTVFIEQETSRSFLLPAVQANESEVEAEWEAVILGNPVRAGKVMTQITGPMNSNPTIEIYDLQGRSLVKKQVAKNQATESYTLDVPQLSTGILLVKVSCDNFSQTLKVLHTN</sequence>